<organism evidence="1 2">
    <name type="scientific">Multifurca ochricompacta</name>
    <dbReference type="NCBI Taxonomy" id="376703"/>
    <lineage>
        <taxon>Eukaryota</taxon>
        <taxon>Fungi</taxon>
        <taxon>Dikarya</taxon>
        <taxon>Basidiomycota</taxon>
        <taxon>Agaricomycotina</taxon>
        <taxon>Agaricomycetes</taxon>
        <taxon>Russulales</taxon>
        <taxon>Russulaceae</taxon>
        <taxon>Multifurca</taxon>
    </lineage>
</organism>
<accession>A0AAD4QNG1</accession>
<keyword evidence="2" id="KW-1185">Reference proteome</keyword>
<dbReference type="PANTHER" id="PTHR33099">
    <property type="entry name" value="FE2OG DIOXYGENASE DOMAIN-CONTAINING PROTEIN"/>
    <property type="match status" value="1"/>
</dbReference>
<dbReference type="Gene3D" id="2.60.120.620">
    <property type="entry name" value="q2cbj1_9rhob like domain"/>
    <property type="match status" value="1"/>
</dbReference>
<dbReference type="EMBL" id="WTXG01000017">
    <property type="protein sequence ID" value="KAI0300616.1"/>
    <property type="molecule type" value="Genomic_DNA"/>
</dbReference>
<protein>
    <recommendedName>
        <fullName evidence="3">Fe2OG dioxygenase domain-containing protein</fullName>
    </recommendedName>
</protein>
<comment type="caution">
    <text evidence="1">The sequence shown here is derived from an EMBL/GenBank/DDBJ whole genome shotgun (WGS) entry which is preliminary data.</text>
</comment>
<name>A0AAD4QNG1_9AGAM</name>
<sequence>MMMVIGHHIDLANATFYELEQLSQACEPATFRRNSKEYVIVRDYLLEGKDSKRDIKVWLYKLKLNGHYPDKGSFFKPHFRSENAFGSLVIVFPTAHEGGALHLRDDGQEWMFDSAIGYIAFFSDIEHEVAPVISGHRVTLTYNLYFDDDSKPTDSTLQDSYPPLATNERAFRETLEGLLENPEFLADGGTLGFSLRNIYPVLNARFIDYVYDLLKRSDAVIYETFKSLVFEPKLYLGSTEASIIDWVFDCAGEWEEKVDITKILRSRSGMVVWHKEHDASDLKWKNPEKVHWVSPVTRFNKRECTFPTYNGYRLKLDYVYGDMCLVIRIGKGGEKLPGVQGKVTN</sequence>
<dbReference type="PANTHER" id="PTHR33099:SF7">
    <property type="entry name" value="MYND-TYPE DOMAIN-CONTAINING PROTEIN"/>
    <property type="match status" value="1"/>
</dbReference>
<evidence type="ECO:0008006" key="3">
    <source>
        <dbReference type="Google" id="ProtNLM"/>
    </source>
</evidence>
<evidence type="ECO:0000313" key="2">
    <source>
        <dbReference type="Proteomes" id="UP001203297"/>
    </source>
</evidence>
<dbReference type="Proteomes" id="UP001203297">
    <property type="component" value="Unassembled WGS sequence"/>
</dbReference>
<dbReference type="AlphaFoldDB" id="A0AAD4QNG1"/>
<gene>
    <name evidence="1" type="ORF">B0F90DRAFT_1810294</name>
</gene>
<reference evidence="1" key="1">
    <citation type="journal article" date="2022" name="New Phytol.">
        <title>Evolutionary transition to the ectomycorrhizal habit in the genomes of a hyperdiverse lineage of mushroom-forming fungi.</title>
        <authorList>
            <person name="Looney B."/>
            <person name="Miyauchi S."/>
            <person name="Morin E."/>
            <person name="Drula E."/>
            <person name="Courty P.E."/>
            <person name="Kohler A."/>
            <person name="Kuo A."/>
            <person name="LaButti K."/>
            <person name="Pangilinan J."/>
            <person name="Lipzen A."/>
            <person name="Riley R."/>
            <person name="Andreopoulos W."/>
            <person name="He G."/>
            <person name="Johnson J."/>
            <person name="Nolan M."/>
            <person name="Tritt A."/>
            <person name="Barry K.W."/>
            <person name="Grigoriev I.V."/>
            <person name="Nagy L.G."/>
            <person name="Hibbett D."/>
            <person name="Henrissat B."/>
            <person name="Matheny P.B."/>
            <person name="Labbe J."/>
            <person name="Martin F.M."/>
        </authorList>
    </citation>
    <scope>NUCLEOTIDE SEQUENCE</scope>
    <source>
        <strain evidence="1">BPL690</strain>
    </source>
</reference>
<proteinExistence type="predicted"/>
<evidence type="ECO:0000313" key="1">
    <source>
        <dbReference type="EMBL" id="KAI0300616.1"/>
    </source>
</evidence>